<dbReference type="EMBL" id="MU790592">
    <property type="protein sequence ID" value="KAJ3997112.1"/>
    <property type="molecule type" value="Genomic_DNA"/>
</dbReference>
<proteinExistence type="predicted"/>
<accession>A0ABQ8QF53</accession>
<keyword evidence="1" id="KW-0472">Membrane</keyword>
<name>A0ABQ8QF53_9AGAR</name>
<keyword evidence="1" id="KW-0812">Transmembrane</keyword>
<keyword evidence="3" id="KW-1185">Reference proteome</keyword>
<sequence length="167" mass="18657">MYPRLFAFNYDKLSTLYVLLDVFVLMPYNIFIYLVDAMYPVWTATGGTSNGGSRGKGGMGRGLSYPDFFYDLLWCQYAFCVPIPHHLKETGQLEVALRLCSSTLKNTPLGVYLSFCGSIKTLVAMRQLGSMSEVNNGFSRKAKQKVLLSVLNYIISVRFGKNATSSI</sequence>
<keyword evidence="1" id="KW-1133">Transmembrane helix</keyword>
<evidence type="ECO:0000256" key="1">
    <source>
        <dbReference type="SAM" id="Phobius"/>
    </source>
</evidence>
<gene>
    <name evidence="2" type="ORF">F5050DRAFT_1711583</name>
</gene>
<dbReference type="Proteomes" id="UP001163828">
    <property type="component" value="Unassembled WGS sequence"/>
</dbReference>
<reference evidence="2" key="1">
    <citation type="submission" date="2022-08" db="EMBL/GenBank/DDBJ databases">
        <authorList>
            <consortium name="DOE Joint Genome Institute"/>
            <person name="Min B."/>
            <person name="Riley R."/>
            <person name="Sierra-Patev S."/>
            <person name="Naranjo-Ortiz M."/>
            <person name="Looney B."/>
            <person name="Konkel Z."/>
            <person name="Slot J.C."/>
            <person name="Sakamoto Y."/>
            <person name="Steenwyk J.L."/>
            <person name="Rokas A."/>
            <person name="Carro J."/>
            <person name="Camarero S."/>
            <person name="Ferreira P."/>
            <person name="Molpeceres G."/>
            <person name="Ruiz-Duenas F.J."/>
            <person name="Serrano A."/>
            <person name="Henrissat B."/>
            <person name="Drula E."/>
            <person name="Hughes K.W."/>
            <person name="Mata J.L."/>
            <person name="Ishikawa N.K."/>
            <person name="Vargas-Isla R."/>
            <person name="Ushijima S."/>
            <person name="Smith C.A."/>
            <person name="Ahrendt S."/>
            <person name="Andreopoulos W."/>
            <person name="He G."/>
            <person name="Labutti K."/>
            <person name="Lipzen A."/>
            <person name="Ng V."/>
            <person name="Sandor L."/>
            <person name="Barry K."/>
            <person name="Martinez A.T."/>
            <person name="Xiao Y."/>
            <person name="Gibbons J.G."/>
            <person name="Terashima K."/>
            <person name="Hibbett D.S."/>
            <person name="Grigoriev I.V."/>
        </authorList>
    </citation>
    <scope>NUCLEOTIDE SEQUENCE</scope>
    <source>
        <strain evidence="2">TFB10827</strain>
    </source>
</reference>
<feature type="transmembrane region" description="Helical" evidence="1">
    <location>
        <begin position="15"/>
        <end position="35"/>
    </location>
</feature>
<organism evidence="2 3">
    <name type="scientific">Lentinula boryana</name>
    <dbReference type="NCBI Taxonomy" id="40481"/>
    <lineage>
        <taxon>Eukaryota</taxon>
        <taxon>Fungi</taxon>
        <taxon>Dikarya</taxon>
        <taxon>Basidiomycota</taxon>
        <taxon>Agaricomycotina</taxon>
        <taxon>Agaricomycetes</taxon>
        <taxon>Agaricomycetidae</taxon>
        <taxon>Agaricales</taxon>
        <taxon>Marasmiineae</taxon>
        <taxon>Omphalotaceae</taxon>
        <taxon>Lentinula</taxon>
    </lineage>
</organism>
<evidence type="ECO:0000313" key="3">
    <source>
        <dbReference type="Proteomes" id="UP001163828"/>
    </source>
</evidence>
<evidence type="ECO:0000313" key="2">
    <source>
        <dbReference type="EMBL" id="KAJ3997112.1"/>
    </source>
</evidence>
<comment type="caution">
    <text evidence="2">The sequence shown here is derived from an EMBL/GenBank/DDBJ whole genome shotgun (WGS) entry which is preliminary data.</text>
</comment>
<protein>
    <submittedName>
        <fullName evidence="2">Uncharacterized protein</fullName>
    </submittedName>
</protein>